<keyword evidence="2" id="KW-1185">Reference proteome</keyword>
<sequence>MHRFASFGNKRYWIEYAVLYPNWRKGNLEGTFLRAAAERNVTGRLAIRFQEQTSDEGKYK</sequence>
<evidence type="ECO:0000313" key="1">
    <source>
        <dbReference type="EMBL" id="RNF38888.1"/>
    </source>
</evidence>
<dbReference type="EMBL" id="RIAX01000009">
    <property type="protein sequence ID" value="RNF38888.1"/>
    <property type="molecule type" value="Genomic_DNA"/>
</dbReference>
<protein>
    <submittedName>
        <fullName evidence="1">Uncharacterized protein</fullName>
    </submittedName>
</protein>
<name>A0A3M8P5C7_9BACL</name>
<comment type="caution">
    <text evidence="1">The sequence shown here is derived from an EMBL/GenBank/DDBJ whole genome shotgun (WGS) entry which is preliminary data.</text>
</comment>
<evidence type="ECO:0000313" key="2">
    <source>
        <dbReference type="Proteomes" id="UP000275473"/>
    </source>
</evidence>
<accession>A0A3M8P5C7</accession>
<proteinExistence type="predicted"/>
<dbReference type="Proteomes" id="UP000275473">
    <property type="component" value="Unassembled WGS sequence"/>
</dbReference>
<gene>
    <name evidence="1" type="ORF">EEX84_12270</name>
</gene>
<reference evidence="1 2" key="1">
    <citation type="journal article" date="2018" name="Int. J. Syst. Evol. Microbiol.">
        <title>Planococcus salinus sp. nov., a moderately halophilic bacterium isolated from a saline-alkali soil.</title>
        <authorList>
            <person name="Gan L."/>
        </authorList>
    </citation>
    <scope>NUCLEOTIDE SEQUENCE [LARGE SCALE GENOMIC DNA]</scope>
    <source>
        <strain evidence="1 2">LCB217</strain>
    </source>
</reference>
<organism evidence="1 2">
    <name type="scientific">Planococcus salinus</name>
    <dbReference type="NCBI Taxonomy" id="1848460"/>
    <lineage>
        <taxon>Bacteria</taxon>
        <taxon>Bacillati</taxon>
        <taxon>Bacillota</taxon>
        <taxon>Bacilli</taxon>
        <taxon>Bacillales</taxon>
        <taxon>Caryophanaceae</taxon>
        <taxon>Planococcus</taxon>
    </lineage>
</organism>
<dbReference type="AlphaFoldDB" id="A0A3M8P5C7"/>